<feature type="compositionally biased region" description="Basic residues" evidence="10">
    <location>
        <begin position="612"/>
        <end position="621"/>
    </location>
</feature>
<evidence type="ECO:0000256" key="8">
    <source>
        <dbReference type="ARBA" id="ARBA00023274"/>
    </source>
</evidence>
<dbReference type="PANTHER" id="PTHR14094">
    <property type="entry name" value="SIGNAL RECOGNITION PARTICLE 72"/>
    <property type="match status" value="1"/>
</dbReference>
<keyword evidence="5 9" id="KW-0963">Cytoplasm</keyword>
<organism evidence="12 13">
    <name type="scientific">Periconia digitata</name>
    <dbReference type="NCBI Taxonomy" id="1303443"/>
    <lineage>
        <taxon>Eukaryota</taxon>
        <taxon>Fungi</taxon>
        <taxon>Dikarya</taxon>
        <taxon>Ascomycota</taxon>
        <taxon>Pezizomycotina</taxon>
        <taxon>Dothideomycetes</taxon>
        <taxon>Pleosporomycetidae</taxon>
        <taxon>Pleosporales</taxon>
        <taxon>Massarineae</taxon>
        <taxon>Periconiaceae</taxon>
        <taxon>Periconia</taxon>
    </lineage>
</organism>
<feature type="compositionally biased region" description="Basic and acidic residues" evidence="10">
    <location>
        <begin position="588"/>
        <end position="611"/>
    </location>
</feature>
<dbReference type="Proteomes" id="UP001152607">
    <property type="component" value="Unassembled WGS sequence"/>
</dbReference>
<accession>A0A9W4UJY0</accession>
<evidence type="ECO:0000256" key="9">
    <source>
        <dbReference type="PIRNR" id="PIRNR038922"/>
    </source>
</evidence>
<evidence type="ECO:0000256" key="2">
    <source>
        <dbReference type="ARBA" id="ARBA00004496"/>
    </source>
</evidence>
<sequence>MSASTANSLASLLAQTSFEDHTELLKAANAEIKKSKSDLNAHHVRVVALLKLDRFEDAATVFKDVEALRQKAPFEYAYALYKTGDAGKAVEVAQAQSVKGDRGIKHVLAQAAYRSESFAQAMNIYRELASQGVEDEEYDIRINSGAVDAQLEWDGQGELAQKKKPTREDLEVFETAYNAACGSIARGELAQGEVCLKRAISLCSALEDLSDEEKAAEILPMTVQHVYILTQLGKIEEAEQLAATISVHEIKEISTRYIAQVNSIAASKDIANPYLSHRLFHSSPVPSKTDQHFSFQSNLLKQDGYVMSLLSQKTDGVVSSTEKVISAAPTPTLSPAVNMAAVLNAAGHARNVTSEKAALKEILPLLEKRPSDVGLILTITHLYVLMGNYAAATQLLETFFKRLEQSGTATDLDVRFAPGLIATLVSLYTQQGRPGASRSELAKAAEYWRKPHKSETAAPSKALMVAAATALLDTHNADNTKLAGEIFKGLHEQDDEDRAAIAGLVAAYSITDPENLSQDLVAYLPEPSRLISDIDAAALEEAGVPIGTLATTSVAQNPLTAESRKRAAAATTSKTVPSKAKRIRKARMPKDFDPNKKMDAERWLPMRDRSYYRPRGKKGKKRADGLTQGGAVSEEKGSPAPQVQKAGGGGGGANKKKKNKGKK</sequence>
<dbReference type="SUPFAM" id="SSF48452">
    <property type="entry name" value="TPR-like"/>
    <property type="match status" value="1"/>
</dbReference>
<evidence type="ECO:0000256" key="7">
    <source>
        <dbReference type="ARBA" id="ARBA00023135"/>
    </source>
</evidence>
<evidence type="ECO:0000313" key="12">
    <source>
        <dbReference type="EMBL" id="CAI6337350.1"/>
    </source>
</evidence>
<evidence type="ECO:0000256" key="5">
    <source>
        <dbReference type="ARBA" id="ARBA00022490"/>
    </source>
</evidence>
<evidence type="ECO:0000313" key="13">
    <source>
        <dbReference type="Proteomes" id="UP001152607"/>
    </source>
</evidence>
<dbReference type="Pfam" id="PF08492">
    <property type="entry name" value="SRP72"/>
    <property type="match status" value="1"/>
</dbReference>
<dbReference type="Pfam" id="PF17004">
    <property type="entry name" value="SRP_TPR_like"/>
    <property type="match status" value="1"/>
</dbReference>
<name>A0A9W4UJY0_9PLEO</name>
<dbReference type="InterPro" id="IPR011990">
    <property type="entry name" value="TPR-like_helical_dom_sf"/>
</dbReference>
<dbReference type="EMBL" id="CAOQHR010000007">
    <property type="protein sequence ID" value="CAI6337350.1"/>
    <property type="molecule type" value="Genomic_DNA"/>
</dbReference>
<evidence type="ECO:0000256" key="1">
    <source>
        <dbReference type="ARBA" id="ARBA00004240"/>
    </source>
</evidence>
<dbReference type="InterPro" id="IPR031545">
    <property type="entry name" value="SRP72_TPR-like"/>
</dbReference>
<feature type="compositionally biased region" description="Basic residues" evidence="10">
    <location>
        <begin position="654"/>
        <end position="663"/>
    </location>
</feature>
<dbReference type="FunFam" id="1.25.40.10:FF:000512">
    <property type="entry name" value="Signal recognition particle subunit SRP72"/>
    <property type="match status" value="1"/>
</dbReference>
<dbReference type="PANTHER" id="PTHR14094:SF9">
    <property type="entry name" value="SIGNAL RECOGNITION PARTICLE SUBUNIT SRP72"/>
    <property type="match status" value="1"/>
</dbReference>
<dbReference type="AlphaFoldDB" id="A0A9W4UJY0"/>
<dbReference type="GO" id="GO:0008312">
    <property type="term" value="F:7S RNA binding"/>
    <property type="evidence" value="ECO:0007669"/>
    <property type="project" value="InterPro"/>
</dbReference>
<evidence type="ECO:0000256" key="10">
    <source>
        <dbReference type="SAM" id="MobiDB-lite"/>
    </source>
</evidence>
<dbReference type="GO" id="GO:0043022">
    <property type="term" value="F:ribosome binding"/>
    <property type="evidence" value="ECO:0007669"/>
    <property type="project" value="TreeGrafter"/>
</dbReference>
<comment type="caution">
    <text evidence="12">The sequence shown here is derived from an EMBL/GenBank/DDBJ whole genome shotgun (WGS) entry which is preliminary data.</text>
</comment>
<keyword evidence="7 9" id="KW-0733">Signal recognition particle</keyword>
<comment type="function">
    <text evidence="9">Component of the signal recognition particle (SRP) complex, a ribonucleoprotein complex that mediates the cotranslational targeting of secretory and membrane proteins to the endoplasmic reticulum (ER).</text>
</comment>
<dbReference type="InterPro" id="IPR026270">
    <property type="entry name" value="SRP72"/>
</dbReference>
<feature type="domain" description="Signal recognition particle SRP72 subunit RNA-binding" evidence="11">
    <location>
        <begin position="567"/>
        <end position="614"/>
    </location>
</feature>
<dbReference type="PIRSF" id="PIRSF038922">
    <property type="entry name" value="SRP72"/>
    <property type="match status" value="1"/>
</dbReference>
<evidence type="ECO:0000256" key="6">
    <source>
        <dbReference type="ARBA" id="ARBA00022824"/>
    </source>
</evidence>
<dbReference type="GO" id="GO:0006614">
    <property type="term" value="P:SRP-dependent cotranslational protein targeting to membrane"/>
    <property type="evidence" value="ECO:0007669"/>
    <property type="project" value="UniProtKB-UniRule"/>
</dbReference>
<protein>
    <recommendedName>
        <fullName evidence="4 9">Signal recognition particle subunit SRP72</fullName>
    </recommendedName>
</protein>
<comment type="subcellular location">
    <subcellularLocation>
        <location evidence="2 9">Cytoplasm</location>
    </subcellularLocation>
    <subcellularLocation>
        <location evidence="1">Endoplasmic reticulum</location>
    </subcellularLocation>
</comment>
<evidence type="ECO:0000256" key="4">
    <source>
        <dbReference type="ARBA" id="ARBA00018350"/>
    </source>
</evidence>
<feature type="region of interest" description="Disordered" evidence="10">
    <location>
        <begin position="563"/>
        <end position="663"/>
    </location>
</feature>
<evidence type="ECO:0000259" key="11">
    <source>
        <dbReference type="Pfam" id="PF08492"/>
    </source>
</evidence>
<dbReference type="GO" id="GO:0005786">
    <property type="term" value="C:signal recognition particle, endoplasmic reticulum targeting"/>
    <property type="evidence" value="ECO:0007669"/>
    <property type="project" value="UniProtKB-UniRule"/>
</dbReference>
<proteinExistence type="inferred from homology"/>
<comment type="similarity">
    <text evidence="3 9">Belongs to the SRP72 family.</text>
</comment>
<keyword evidence="13" id="KW-1185">Reference proteome</keyword>
<reference evidence="12" key="1">
    <citation type="submission" date="2023-01" db="EMBL/GenBank/DDBJ databases">
        <authorList>
            <person name="Van Ghelder C."/>
            <person name="Rancurel C."/>
        </authorList>
    </citation>
    <scope>NUCLEOTIDE SEQUENCE</scope>
    <source>
        <strain evidence="12">CNCM I-4278</strain>
    </source>
</reference>
<keyword evidence="8 9" id="KW-0687">Ribonucleoprotein</keyword>
<dbReference type="Gene3D" id="1.25.40.10">
    <property type="entry name" value="Tetratricopeptide repeat domain"/>
    <property type="match status" value="1"/>
</dbReference>
<gene>
    <name evidence="12" type="ORF">PDIGIT_LOCUS10462</name>
</gene>
<keyword evidence="6" id="KW-0256">Endoplasmic reticulum</keyword>
<dbReference type="InterPro" id="IPR013699">
    <property type="entry name" value="Signal_recog_part_SRP72_RNA-bd"/>
</dbReference>
<dbReference type="GO" id="GO:0005783">
    <property type="term" value="C:endoplasmic reticulum"/>
    <property type="evidence" value="ECO:0007669"/>
    <property type="project" value="UniProtKB-SubCell"/>
</dbReference>
<dbReference type="OrthoDB" id="5421607at2759"/>
<evidence type="ECO:0000256" key="3">
    <source>
        <dbReference type="ARBA" id="ARBA00007676"/>
    </source>
</evidence>